<evidence type="ECO:0000313" key="4">
    <source>
        <dbReference type="WBParaSite" id="TREG1_70890.1"/>
    </source>
</evidence>
<feature type="region of interest" description="Disordered" evidence="1">
    <location>
        <begin position="113"/>
        <end position="137"/>
    </location>
</feature>
<reference evidence="3" key="1">
    <citation type="submission" date="2022-06" db="EMBL/GenBank/DDBJ databases">
        <authorList>
            <person name="Berger JAMES D."/>
            <person name="Berger JAMES D."/>
        </authorList>
    </citation>
    <scope>NUCLEOTIDE SEQUENCE [LARGE SCALE GENOMIC DNA]</scope>
</reference>
<dbReference type="InterPro" id="IPR036936">
    <property type="entry name" value="CRIB_dom_sf"/>
</dbReference>
<protein>
    <recommendedName>
        <fullName evidence="2">CRIB domain-containing protein</fullName>
    </recommendedName>
</protein>
<evidence type="ECO:0000259" key="2">
    <source>
        <dbReference type="PROSITE" id="PS50108"/>
    </source>
</evidence>
<organism evidence="3 4">
    <name type="scientific">Trichobilharzia regenti</name>
    <name type="common">Nasal bird schistosome</name>
    <dbReference type="NCBI Taxonomy" id="157069"/>
    <lineage>
        <taxon>Eukaryota</taxon>
        <taxon>Metazoa</taxon>
        <taxon>Spiralia</taxon>
        <taxon>Lophotrochozoa</taxon>
        <taxon>Platyhelminthes</taxon>
        <taxon>Trematoda</taxon>
        <taxon>Digenea</taxon>
        <taxon>Strigeidida</taxon>
        <taxon>Schistosomatoidea</taxon>
        <taxon>Schistosomatidae</taxon>
        <taxon>Trichobilharzia</taxon>
    </lineage>
</organism>
<evidence type="ECO:0000256" key="1">
    <source>
        <dbReference type="SAM" id="MobiDB-lite"/>
    </source>
</evidence>
<keyword evidence="3" id="KW-1185">Reference proteome</keyword>
<reference evidence="4" key="2">
    <citation type="submission" date="2023-11" db="UniProtKB">
        <authorList>
            <consortium name="WormBaseParasite"/>
        </authorList>
    </citation>
    <scope>IDENTIFICATION</scope>
</reference>
<feature type="compositionally biased region" description="Low complexity" evidence="1">
    <location>
        <begin position="117"/>
        <end position="130"/>
    </location>
</feature>
<feature type="region of interest" description="Disordered" evidence="1">
    <location>
        <begin position="152"/>
        <end position="201"/>
    </location>
</feature>
<feature type="compositionally biased region" description="Basic residues" evidence="1">
    <location>
        <begin position="9"/>
        <end position="26"/>
    </location>
</feature>
<dbReference type="InterPro" id="IPR000095">
    <property type="entry name" value="CRIB_dom"/>
</dbReference>
<feature type="region of interest" description="Disordered" evidence="1">
    <location>
        <begin position="1"/>
        <end position="29"/>
    </location>
</feature>
<sequence>MTLMDKVKFTHKKKKEVKPPKVKSKNKSGSCCDISQPTTFRHIQHVAYNEDSKTFSISFQESEILRQIMSALQCEIELSESAQQKLLYDFAQKFGGLKMMQIIINRALKQNPEHISKSPLGSSSSLSMSRGESDAKQLNEVSNVAVEYIRQQIEEKSPSMKNSDKAIKPNSSDDEVQDDALKSDNSPEPNDDSDKNENEKVDKEEIQQYNNIICNTDEKEVPLAEIFNQQTSSKGLFNCSPSEIIPFGSHMNEGVENNIPVDIDQLDSSCETMIDLLMEAVFLKALKVIKVRQSQRKSSGFIGE</sequence>
<dbReference type="PROSITE" id="PS50108">
    <property type="entry name" value="CRIB"/>
    <property type="match status" value="1"/>
</dbReference>
<feature type="compositionally biased region" description="Basic and acidic residues" evidence="1">
    <location>
        <begin position="152"/>
        <end position="167"/>
    </location>
</feature>
<name>A0AA85K6X9_TRIRE</name>
<evidence type="ECO:0000313" key="3">
    <source>
        <dbReference type="Proteomes" id="UP000050795"/>
    </source>
</evidence>
<feature type="compositionally biased region" description="Basic and acidic residues" evidence="1">
    <location>
        <begin position="192"/>
        <end position="201"/>
    </location>
</feature>
<accession>A0AA85K6X9</accession>
<dbReference type="Gene3D" id="3.90.810.10">
    <property type="entry name" value="CRIB domain"/>
    <property type="match status" value="1"/>
</dbReference>
<feature type="domain" description="CRIB" evidence="2">
    <location>
        <begin position="34"/>
        <end position="47"/>
    </location>
</feature>
<dbReference type="AlphaFoldDB" id="A0AA85K6X9"/>
<dbReference type="WBParaSite" id="TREG1_70890.1">
    <property type="protein sequence ID" value="TREG1_70890.1"/>
    <property type="gene ID" value="TREG1_70890"/>
</dbReference>
<proteinExistence type="predicted"/>
<dbReference type="Proteomes" id="UP000050795">
    <property type="component" value="Unassembled WGS sequence"/>
</dbReference>